<comment type="subcellular location">
    <subcellularLocation>
        <location evidence="1">Endomembrane system</location>
    </subcellularLocation>
</comment>
<dbReference type="Proteomes" id="UP000008837">
    <property type="component" value="Unassembled WGS sequence"/>
</dbReference>
<dbReference type="AlphaFoldDB" id="A8Q880"/>
<comment type="caution">
    <text evidence="9">The sequence shown here is derived from an EMBL/GenBank/DDBJ whole genome shotgun (WGS) entry which is preliminary data.</text>
</comment>
<sequence length="972" mass="105889">MNRTVPYGIWSACVLALWLGITASANNVDVKITTSPPSPQHRQPAELPGEPSPLGPVFRCYSPNAPDHEPTSQDVAEVFDSSVTFRTDPRRMLLSNDIFFCEVPTQDELGRWHTRMYAVFGTVMVPRNDAPASLSTSPVHRAHEIDPGAAAAAAGVAQSEAEQRAKMHVDDPLLSFDEWKEQHLEHARKLRKSDKARERAAHKSQVSGSDVRSFDKSAFLAASLSGSSSSPSATSTSEVARSPDREGDESTRAAHAESAAADVAQGAAQAAYNQTMLDASASMDQNAPADPGPPHIYAQEDASAGLAELKHRWNYASLDCAAILHKANPFAKSASAILSEKKDKYMLSPCPWSAGYQGDKSGRPESQFVIVELCQQIRVDTIVLSNLEFFSSMFKLFAVRVARSLHAPEDEWHTLGFFHARNARGYQVFKLSSAPQSYFRFLRIDFLEHYGTEFYCPVSLLRVYGRNEREDADDDMMDDINALDDDDVSDMLDDTVPSEPLLELASTHAIDGNRVVERACEREPFPGLWRPVCERVLPVVLPPPPLSMPTGLATNDSYSLMASQVPPPLDPFVPLLVDDMPTMCMSTSSVATTSSPDPVAGRPVSTSQPSSPPSSTVSTDLSVEQQTTWTSATWTATATAATSSSTMMPPPSSPRTTSTASLSEPPSPSTSLPPTSSSVTAAGGDLHTSSLLDGTSETRRTAEPKGNAAKPKSSNKPQGDTKSGGSESIYRTITKRLVALEANTSLSMQFLQLNSQKLRDKLLVLEQMQETRLAEMFAAMNASQARVWGDKVGQQQSALAALEAQQQSFEEERTILLARIERLAADVRSEKRWGMAQLSLLLILLLILALTRSPTNLAHVAPQSGEYKSPPSLLHAPNSTEASPHPIDNMEYDSGEPLSAMSTPGRSSSFTLTPRPVASLQRARRRYATPSTLIRARRLRLNGAKYRRLSDTHTPHMMPDPTATEWTEKDSD</sequence>
<keyword evidence="4" id="KW-0472">Membrane</keyword>
<evidence type="ECO:0000256" key="2">
    <source>
        <dbReference type="ARBA" id="ARBA00022692"/>
    </source>
</evidence>
<feature type="region of interest" description="Disordered" evidence="6">
    <location>
        <begin position="187"/>
        <end position="209"/>
    </location>
</feature>
<evidence type="ECO:0000313" key="10">
    <source>
        <dbReference type="Proteomes" id="UP000008837"/>
    </source>
</evidence>
<evidence type="ECO:0000256" key="6">
    <source>
        <dbReference type="SAM" id="MobiDB-lite"/>
    </source>
</evidence>
<dbReference type="InterPro" id="IPR045120">
    <property type="entry name" value="Suco/Slp1-like"/>
</dbReference>
<dbReference type="GO" id="GO:0034975">
    <property type="term" value="P:protein folding in endoplasmic reticulum"/>
    <property type="evidence" value="ECO:0007669"/>
    <property type="project" value="TreeGrafter"/>
</dbReference>
<feature type="region of interest" description="Disordered" evidence="6">
    <location>
        <begin position="32"/>
        <end position="52"/>
    </location>
</feature>
<feature type="coiled-coil region" evidence="5">
    <location>
        <begin position="792"/>
        <end position="819"/>
    </location>
</feature>
<feature type="compositionally biased region" description="Low complexity" evidence="6">
    <location>
        <begin position="654"/>
        <end position="678"/>
    </location>
</feature>
<dbReference type="STRING" id="425265.A8Q880"/>
<keyword evidence="3" id="KW-1133">Transmembrane helix</keyword>
<dbReference type="GO" id="GO:0005737">
    <property type="term" value="C:cytoplasm"/>
    <property type="evidence" value="ECO:0007669"/>
    <property type="project" value="TreeGrafter"/>
</dbReference>
<feature type="compositionally biased region" description="Low complexity" evidence="6">
    <location>
        <begin position="256"/>
        <end position="266"/>
    </location>
</feature>
<feature type="compositionally biased region" description="Polar residues" evidence="6">
    <location>
        <begin position="900"/>
        <end position="912"/>
    </location>
</feature>
<feature type="compositionally biased region" description="Basic and acidic residues" evidence="6">
    <location>
        <begin position="241"/>
        <end position="255"/>
    </location>
</feature>
<feature type="chain" id="PRO_5002728015" description="SUN domain-containing protein" evidence="7">
    <location>
        <begin position="26"/>
        <end position="972"/>
    </location>
</feature>
<dbReference type="EMBL" id="AAYY01000011">
    <property type="protein sequence ID" value="EDP42463.1"/>
    <property type="molecule type" value="Genomic_DNA"/>
</dbReference>
<feature type="region of interest" description="Disordered" evidence="6">
    <location>
        <begin position="948"/>
        <end position="972"/>
    </location>
</feature>
<keyword evidence="2" id="KW-0812">Transmembrane</keyword>
<evidence type="ECO:0000256" key="1">
    <source>
        <dbReference type="ARBA" id="ARBA00004308"/>
    </source>
</evidence>
<organism evidence="9 10">
    <name type="scientific">Malassezia globosa (strain ATCC MYA-4612 / CBS 7966)</name>
    <name type="common">Dandruff-associated fungus</name>
    <dbReference type="NCBI Taxonomy" id="425265"/>
    <lineage>
        <taxon>Eukaryota</taxon>
        <taxon>Fungi</taxon>
        <taxon>Dikarya</taxon>
        <taxon>Basidiomycota</taxon>
        <taxon>Ustilaginomycotina</taxon>
        <taxon>Malasseziomycetes</taxon>
        <taxon>Malasseziales</taxon>
        <taxon>Malasseziaceae</taxon>
        <taxon>Malassezia</taxon>
    </lineage>
</organism>
<dbReference type="OMA" id="HRWNYAS"/>
<protein>
    <recommendedName>
        <fullName evidence="8">SUN domain-containing protein</fullName>
    </recommendedName>
</protein>
<dbReference type="GeneID" id="5853983"/>
<evidence type="ECO:0000256" key="5">
    <source>
        <dbReference type="SAM" id="Coils"/>
    </source>
</evidence>
<feature type="region of interest" description="Disordered" evidence="6">
    <location>
        <begin position="861"/>
        <end position="912"/>
    </location>
</feature>
<keyword evidence="5" id="KW-0175">Coiled coil</keyword>
<dbReference type="InParanoid" id="A8Q880"/>
<dbReference type="VEuPathDB" id="FungiDB:MGL_3221"/>
<dbReference type="RefSeq" id="XP_001729677.1">
    <property type="nucleotide sequence ID" value="XM_001729625.1"/>
</dbReference>
<feature type="compositionally biased region" description="Basic and acidic residues" evidence="6">
    <location>
        <begin position="187"/>
        <end position="201"/>
    </location>
</feature>
<dbReference type="InterPro" id="IPR012919">
    <property type="entry name" value="SUN_dom"/>
</dbReference>
<dbReference type="FunCoup" id="A8Q880">
    <property type="interactions" value="16"/>
</dbReference>
<reference evidence="9 10" key="1">
    <citation type="journal article" date="2007" name="Proc. Natl. Acad. Sci. U.S.A.">
        <title>Dandruff-associated Malassezia genomes reveal convergent and divergent virulence traits shared with plant and human fungal pathogens.</title>
        <authorList>
            <person name="Xu J."/>
            <person name="Saunders C.W."/>
            <person name="Hu P."/>
            <person name="Grant R.A."/>
            <person name="Boekhout T."/>
            <person name="Kuramae E.E."/>
            <person name="Kronstad J.W."/>
            <person name="Deangelis Y.M."/>
            <person name="Reeder N.L."/>
            <person name="Johnstone K.R."/>
            <person name="Leland M."/>
            <person name="Fieno A.M."/>
            <person name="Begley W.M."/>
            <person name="Sun Y."/>
            <person name="Lacey M.P."/>
            <person name="Chaudhary T."/>
            <person name="Keough T."/>
            <person name="Chu L."/>
            <person name="Sears R."/>
            <person name="Yuan B."/>
            <person name="Dawson T.L.Jr."/>
        </authorList>
    </citation>
    <scope>NUCLEOTIDE SEQUENCE [LARGE SCALE GENOMIC DNA]</scope>
    <source>
        <strain evidence="10">ATCC MYA-4612 / CBS 7966</strain>
    </source>
</reference>
<proteinExistence type="predicted"/>
<keyword evidence="10" id="KW-1185">Reference proteome</keyword>
<evidence type="ECO:0000256" key="4">
    <source>
        <dbReference type="ARBA" id="ARBA00023136"/>
    </source>
</evidence>
<feature type="compositionally biased region" description="Polar residues" evidence="6">
    <location>
        <begin position="587"/>
        <end position="596"/>
    </location>
</feature>
<dbReference type="OrthoDB" id="266334at2759"/>
<dbReference type="PANTHER" id="PTHR12953:SF0">
    <property type="entry name" value="SUN DOMAIN-CONTAINING OSSIFICATION FACTOR"/>
    <property type="match status" value="1"/>
</dbReference>
<gene>
    <name evidence="9" type="ORF">MGL_3221</name>
</gene>
<dbReference type="GO" id="GO:0016020">
    <property type="term" value="C:membrane"/>
    <property type="evidence" value="ECO:0007669"/>
    <property type="project" value="InterPro"/>
</dbReference>
<evidence type="ECO:0000256" key="7">
    <source>
        <dbReference type="SAM" id="SignalP"/>
    </source>
</evidence>
<dbReference type="Pfam" id="PF07738">
    <property type="entry name" value="Sad1_UNC"/>
    <property type="match status" value="1"/>
</dbReference>
<accession>A8Q880</accession>
<dbReference type="PROSITE" id="PS51469">
    <property type="entry name" value="SUN"/>
    <property type="match status" value="1"/>
</dbReference>
<dbReference type="PANTHER" id="PTHR12953">
    <property type="entry name" value="MEMBRANE PROTEIN CH1 RELATED"/>
    <property type="match status" value="1"/>
</dbReference>
<feature type="region of interest" description="Disordered" evidence="6">
    <location>
        <begin position="224"/>
        <end position="266"/>
    </location>
</feature>
<keyword evidence="7" id="KW-0732">Signal</keyword>
<feature type="compositionally biased region" description="Low complexity" evidence="6">
    <location>
        <begin position="224"/>
        <end position="237"/>
    </location>
</feature>
<feature type="compositionally biased region" description="Low complexity" evidence="6">
    <location>
        <begin position="603"/>
        <end position="628"/>
    </location>
</feature>
<feature type="region of interest" description="Disordered" evidence="6">
    <location>
        <begin position="640"/>
        <end position="728"/>
    </location>
</feature>
<evidence type="ECO:0000256" key="3">
    <source>
        <dbReference type="ARBA" id="ARBA00022989"/>
    </source>
</evidence>
<feature type="compositionally biased region" description="Polar residues" evidence="6">
    <location>
        <begin position="712"/>
        <end position="728"/>
    </location>
</feature>
<evidence type="ECO:0000259" key="8">
    <source>
        <dbReference type="PROSITE" id="PS51469"/>
    </source>
</evidence>
<dbReference type="KEGG" id="mgl:MGL_3221"/>
<feature type="domain" description="SUN" evidence="8">
    <location>
        <begin position="293"/>
        <end position="468"/>
    </location>
</feature>
<evidence type="ECO:0000313" key="9">
    <source>
        <dbReference type="EMBL" id="EDP42463.1"/>
    </source>
</evidence>
<name>A8Q880_MALGO</name>
<feature type="signal peptide" evidence="7">
    <location>
        <begin position="1"/>
        <end position="25"/>
    </location>
</feature>
<feature type="region of interest" description="Disordered" evidence="6">
    <location>
        <begin position="587"/>
        <end position="628"/>
    </location>
</feature>
<dbReference type="GO" id="GO:0012505">
    <property type="term" value="C:endomembrane system"/>
    <property type="evidence" value="ECO:0007669"/>
    <property type="project" value="UniProtKB-SubCell"/>
</dbReference>